<reference evidence="1 2" key="1">
    <citation type="journal article" date="2015" name="Mol. Plant Microbe Interact.">
        <title>Genome, transcriptome, and functional analyses of Penicillium expansum provide new insights into secondary metabolism and pathogenicity.</title>
        <authorList>
            <person name="Ballester A.R."/>
            <person name="Marcet-Houben M."/>
            <person name="Levin E."/>
            <person name="Sela N."/>
            <person name="Selma-Lazaro C."/>
            <person name="Carmona L."/>
            <person name="Wisniewski M."/>
            <person name="Droby S."/>
            <person name="Gonzalez-Candelas L."/>
            <person name="Gabaldon T."/>
        </authorList>
    </citation>
    <scope>NUCLEOTIDE SEQUENCE [LARGE SCALE GENOMIC DNA]</scope>
    <source>
        <strain evidence="1 2">PHI-1</strain>
    </source>
</reference>
<proteinExistence type="predicted"/>
<gene>
    <name evidence="1" type="ORF">PITC_044270</name>
</gene>
<evidence type="ECO:0008006" key="3">
    <source>
        <dbReference type="Google" id="ProtNLM"/>
    </source>
</evidence>
<comment type="caution">
    <text evidence="1">The sequence shown here is derived from an EMBL/GenBank/DDBJ whole genome shotgun (WGS) entry which is preliminary data.</text>
</comment>
<evidence type="ECO:0000313" key="2">
    <source>
        <dbReference type="Proteomes" id="UP000030104"/>
    </source>
</evidence>
<organism evidence="1 2">
    <name type="scientific">Penicillium italicum</name>
    <name type="common">Blue mold</name>
    <dbReference type="NCBI Taxonomy" id="40296"/>
    <lineage>
        <taxon>Eukaryota</taxon>
        <taxon>Fungi</taxon>
        <taxon>Dikarya</taxon>
        <taxon>Ascomycota</taxon>
        <taxon>Pezizomycotina</taxon>
        <taxon>Eurotiomycetes</taxon>
        <taxon>Eurotiomycetidae</taxon>
        <taxon>Eurotiales</taxon>
        <taxon>Aspergillaceae</taxon>
        <taxon>Penicillium</taxon>
    </lineage>
</organism>
<sequence>MSEQIENLEDQILRATNAFNLNNNTNIAQLAREFSVPYQRLRAVFTGAEVKPLLPA</sequence>
<dbReference type="AlphaFoldDB" id="A0A0A2LBN4"/>
<dbReference type="EMBL" id="JQGA01000189">
    <property type="protein sequence ID" value="KGO77354.1"/>
    <property type="molecule type" value="Genomic_DNA"/>
</dbReference>
<dbReference type="Proteomes" id="UP000030104">
    <property type="component" value="Unassembled WGS sequence"/>
</dbReference>
<dbReference type="HOGENOM" id="CLU_3014890_0_0_1"/>
<dbReference type="OMA" id="EFRVPYQ"/>
<name>A0A0A2LBN4_PENIT</name>
<protein>
    <recommendedName>
        <fullName evidence="3">HTH psq-type domain-containing protein</fullName>
    </recommendedName>
</protein>
<accession>A0A0A2LBN4</accession>
<evidence type="ECO:0000313" key="1">
    <source>
        <dbReference type="EMBL" id="KGO77354.1"/>
    </source>
</evidence>
<keyword evidence="2" id="KW-1185">Reference proteome</keyword>